<accession>A0A2T3AYU9</accession>
<dbReference type="InParanoid" id="A0A2T3AYU9"/>
<dbReference type="RefSeq" id="XP_024719819.1">
    <property type="nucleotide sequence ID" value="XM_024864315.1"/>
</dbReference>
<protein>
    <submittedName>
        <fullName evidence="2">Uncharacterized protein</fullName>
    </submittedName>
</protein>
<evidence type="ECO:0000313" key="2">
    <source>
        <dbReference type="EMBL" id="PSS15220.1"/>
    </source>
</evidence>
<evidence type="ECO:0000313" key="3">
    <source>
        <dbReference type="Proteomes" id="UP000241818"/>
    </source>
</evidence>
<feature type="compositionally biased region" description="Basic and acidic residues" evidence="1">
    <location>
        <begin position="1"/>
        <end position="11"/>
    </location>
</feature>
<keyword evidence="3" id="KW-1185">Reference proteome</keyword>
<evidence type="ECO:0000256" key="1">
    <source>
        <dbReference type="SAM" id="MobiDB-lite"/>
    </source>
</evidence>
<dbReference type="AlphaFoldDB" id="A0A2T3AYU9"/>
<dbReference type="EMBL" id="KZ679013">
    <property type="protein sequence ID" value="PSS15220.1"/>
    <property type="molecule type" value="Genomic_DNA"/>
</dbReference>
<name>A0A2T3AYU9_AMORE</name>
<sequence>MSLERTERREPSIATPSATGHTPSPGRPHLTPAIQWDPPRAVQRHREVDKTIVDVVIVLVIAWKNHGLRRASRFELVELVELVWSSRVASPRELNGSRELPRAEAAANGRPGKVALLAAKKVFTVSAGCSPAPITMALVTSGAPQWAMRMNLESRGKPITP</sequence>
<gene>
    <name evidence="2" type="ORF">M430DRAFT_20524</name>
</gene>
<dbReference type="GeneID" id="36572396"/>
<organism evidence="2 3">
    <name type="scientific">Amorphotheca resinae ATCC 22711</name>
    <dbReference type="NCBI Taxonomy" id="857342"/>
    <lineage>
        <taxon>Eukaryota</taxon>
        <taxon>Fungi</taxon>
        <taxon>Dikarya</taxon>
        <taxon>Ascomycota</taxon>
        <taxon>Pezizomycotina</taxon>
        <taxon>Leotiomycetes</taxon>
        <taxon>Helotiales</taxon>
        <taxon>Amorphothecaceae</taxon>
        <taxon>Amorphotheca</taxon>
    </lineage>
</organism>
<feature type="region of interest" description="Disordered" evidence="1">
    <location>
        <begin position="1"/>
        <end position="34"/>
    </location>
</feature>
<proteinExistence type="predicted"/>
<dbReference type="Proteomes" id="UP000241818">
    <property type="component" value="Unassembled WGS sequence"/>
</dbReference>
<reference evidence="2 3" key="1">
    <citation type="journal article" date="2018" name="New Phytol.">
        <title>Comparative genomics and transcriptomics depict ericoid mycorrhizal fungi as versatile saprotrophs and plant mutualists.</title>
        <authorList>
            <person name="Martino E."/>
            <person name="Morin E."/>
            <person name="Grelet G.A."/>
            <person name="Kuo A."/>
            <person name="Kohler A."/>
            <person name="Daghino S."/>
            <person name="Barry K.W."/>
            <person name="Cichocki N."/>
            <person name="Clum A."/>
            <person name="Dockter R.B."/>
            <person name="Hainaut M."/>
            <person name="Kuo R.C."/>
            <person name="LaButti K."/>
            <person name="Lindahl B.D."/>
            <person name="Lindquist E.A."/>
            <person name="Lipzen A."/>
            <person name="Khouja H.R."/>
            <person name="Magnuson J."/>
            <person name="Murat C."/>
            <person name="Ohm R.A."/>
            <person name="Singer S.W."/>
            <person name="Spatafora J.W."/>
            <person name="Wang M."/>
            <person name="Veneault-Fourrey C."/>
            <person name="Henrissat B."/>
            <person name="Grigoriev I.V."/>
            <person name="Martin F.M."/>
            <person name="Perotto S."/>
        </authorList>
    </citation>
    <scope>NUCLEOTIDE SEQUENCE [LARGE SCALE GENOMIC DNA]</scope>
    <source>
        <strain evidence="2 3">ATCC 22711</strain>
    </source>
</reference>